<accession>A0A7F5RAU2</accession>
<dbReference type="GO" id="GO:0043652">
    <property type="term" value="P:engulfment of apoptotic cell"/>
    <property type="evidence" value="ECO:0007669"/>
    <property type="project" value="TreeGrafter"/>
</dbReference>
<feature type="compositionally biased region" description="Basic and acidic residues" evidence="8">
    <location>
        <begin position="275"/>
        <end position="291"/>
    </location>
</feature>
<feature type="compositionally biased region" description="Basic and acidic residues" evidence="8">
    <location>
        <begin position="251"/>
        <end position="263"/>
    </location>
</feature>
<dbReference type="RefSeq" id="XP_025833088.1">
    <property type="nucleotide sequence ID" value="XM_025977303.1"/>
</dbReference>
<evidence type="ECO:0000256" key="8">
    <source>
        <dbReference type="SAM" id="MobiDB-lite"/>
    </source>
</evidence>
<dbReference type="PANTHER" id="PTHR16024:SF27">
    <property type="entry name" value="XK-RELATED PROTEIN"/>
    <property type="match status" value="1"/>
</dbReference>
<sequence>MTTEDSAGVKKSTALGQILTTKQNIYANYLIPSVAAVLLYNINFACDVVVAYRHYAEDNPVWASLTIFFLYLPIIGCFVLTVSAWEHWPEFEGCGVENVKWIFVKIFQHVFFPLWAMWRFAEKIFWSIEGVRTDDKELQNESLQKLSEPRTIELYFFLQGYLQAAPQVLLQLHILMRNVSTMDKDTIDAQVLCIAMSLARMSVVTTLYQHFKSQKMAGRNYPWFKDYKFTYDIAIEGIHIRNRDALITANERPRNPERRRSSEFYEVPTGSTQDVRTRTKNGDEEPRETSVVDGPKRTVFRDAALAQDDDYFNPRRLRKVEGLPEDDVVGKIIGFMWWFCFLISRMLTIASFGYFYPSEIVWILSAHFIITVSILLYDVRADEVRRSKAIFFIFLGFVYLFCLIEFKIRFKKAKFIFFGFFTLMFLENFSMNLVWWNRDMEDIINDFWFRFIFYMIVLTTIMSFSSMVLYIFIFKPKKVVVKVIAERIS</sequence>
<reference evidence="10" key="1">
    <citation type="submission" date="2025-08" db="UniProtKB">
        <authorList>
            <consortium name="RefSeq"/>
        </authorList>
    </citation>
    <scope>IDENTIFICATION</scope>
    <source>
        <tissue evidence="10">Entire body</tissue>
    </source>
</reference>
<gene>
    <name evidence="10" type="primary">LOC108742546</name>
</gene>
<dbReference type="GO" id="GO:0005886">
    <property type="term" value="C:plasma membrane"/>
    <property type="evidence" value="ECO:0007669"/>
    <property type="project" value="UniProtKB-SubCell"/>
</dbReference>
<feature type="transmembrane region" description="Helical" evidence="7">
    <location>
        <begin position="29"/>
        <end position="50"/>
    </location>
</feature>
<keyword evidence="4 7" id="KW-0812">Transmembrane</keyword>
<feature type="transmembrane region" description="Helical" evidence="7">
    <location>
        <begin position="335"/>
        <end position="354"/>
    </location>
</feature>
<dbReference type="FunCoup" id="A0A7F5RAU2">
    <property type="interactions" value="47"/>
</dbReference>
<dbReference type="Pfam" id="PF09815">
    <property type="entry name" value="XK-related"/>
    <property type="match status" value="2"/>
</dbReference>
<dbReference type="GO" id="GO:0070782">
    <property type="term" value="P:phosphatidylserine exposure on apoptotic cell surface"/>
    <property type="evidence" value="ECO:0007669"/>
    <property type="project" value="TreeGrafter"/>
</dbReference>
<feature type="transmembrane region" description="Helical" evidence="7">
    <location>
        <begin position="415"/>
        <end position="435"/>
    </location>
</feature>
<feature type="transmembrane region" description="Helical" evidence="7">
    <location>
        <begin position="447"/>
        <end position="473"/>
    </location>
</feature>
<dbReference type="InterPro" id="IPR050895">
    <property type="entry name" value="XK-related_scramblase"/>
</dbReference>
<evidence type="ECO:0000256" key="7">
    <source>
        <dbReference type="RuleBase" id="RU910716"/>
    </source>
</evidence>
<dbReference type="AlphaFoldDB" id="A0A7F5RAU2"/>
<evidence type="ECO:0000256" key="5">
    <source>
        <dbReference type="ARBA" id="ARBA00022989"/>
    </source>
</evidence>
<feature type="transmembrane region" description="Helical" evidence="7">
    <location>
        <begin position="389"/>
        <end position="409"/>
    </location>
</feature>
<proteinExistence type="inferred from homology"/>
<protein>
    <recommendedName>
        <fullName evidence="7">XK-related protein</fullName>
    </recommendedName>
</protein>
<dbReference type="GO" id="GO:1902742">
    <property type="term" value="P:apoptotic process involved in development"/>
    <property type="evidence" value="ECO:0007669"/>
    <property type="project" value="TreeGrafter"/>
</dbReference>
<evidence type="ECO:0000313" key="10">
    <source>
        <dbReference type="RefSeq" id="XP_025833088.1"/>
    </source>
</evidence>
<feature type="transmembrane region" description="Helical" evidence="7">
    <location>
        <begin position="101"/>
        <end position="118"/>
    </location>
</feature>
<keyword evidence="3" id="KW-1003">Cell membrane</keyword>
<evidence type="ECO:0000256" key="4">
    <source>
        <dbReference type="ARBA" id="ARBA00022692"/>
    </source>
</evidence>
<evidence type="ECO:0000256" key="1">
    <source>
        <dbReference type="ARBA" id="ARBA00004651"/>
    </source>
</evidence>
<dbReference type="GeneID" id="108742546"/>
<dbReference type="PANTHER" id="PTHR16024">
    <property type="entry name" value="XK-RELATED PROTEIN"/>
    <property type="match status" value="1"/>
</dbReference>
<dbReference type="InterPro" id="IPR018629">
    <property type="entry name" value="XK-rel"/>
</dbReference>
<evidence type="ECO:0000256" key="6">
    <source>
        <dbReference type="ARBA" id="ARBA00023136"/>
    </source>
</evidence>
<dbReference type="KEGG" id="apln:108742546"/>
<dbReference type="InParanoid" id="A0A7F5RAU2"/>
<feature type="transmembrane region" description="Helical" evidence="7">
    <location>
        <begin position="360"/>
        <end position="377"/>
    </location>
</feature>
<keyword evidence="6 7" id="KW-0472">Membrane</keyword>
<evidence type="ECO:0000313" key="9">
    <source>
        <dbReference type="Proteomes" id="UP000192223"/>
    </source>
</evidence>
<dbReference type="OrthoDB" id="8190653at2759"/>
<feature type="transmembrane region" description="Helical" evidence="7">
    <location>
        <begin position="62"/>
        <end position="81"/>
    </location>
</feature>
<dbReference type="Proteomes" id="UP000192223">
    <property type="component" value="Unplaced"/>
</dbReference>
<comment type="similarity">
    <text evidence="2 7">Belongs to the XK family.</text>
</comment>
<feature type="region of interest" description="Disordered" evidence="8">
    <location>
        <begin position="251"/>
        <end position="291"/>
    </location>
</feature>
<keyword evidence="9" id="KW-1185">Reference proteome</keyword>
<evidence type="ECO:0000256" key="3">
    <source>
        <dbReference type="ARBA" id="ARBA00022475"/>
    </source>
</evidence>
<comment type="subcellular location">
    <subcellularLocation>
        <location evidence="1">Cell membrane</location>
        <topology evidence="1">Multi-pass membrane protein</topology>
    </subcellularLocation>
    <subcellularLocation>
        <location evidence="7">Membrane</location>
        <topology evidence="7">Multi-pass membrane protein</topology>
    </subcellularLocation>
</comment>
<name>A0A7F5RAU2_AGRPL</name>
<organism evidence="9 10">
    <name type="scientific">Agrilus planipennis</name>
    <name type="common">Emerald ash borer</name>
    <name type="synonym">Agrilus marcopoli</name>
    <dbReference type="NCBI Taxonomy" id="224129"/>
    <lineage>
        <taxon>Eukaryota</taxon>
        <taxon>Metazoa</taxon>
        <taxon>Ecdysozoa</taxon>
        <taxon>Arthropoda</taxon>
        <taxon>Hexapoda</taxon>
        <taxon>Insecta</taxon>
        <taxon>Pterygota</taxon>
        <taxon>Neoptera</taxon>
        <taxon>Endopterygota</taxon>
        <taxon>Coleoptera</taxon>
        <taxon>Polyphaga</taxon>
        <taxon>Elateriformia</taxon>
        <taxon>Buprestoidea</taxon>
        <taxon>Buprestidae</taxon>
        <taxon>Agrilinae</taxon>
        <taxon>Agrilus</taxon>
    </lineage>
</organism>
<keyword evidence="5 7" id="KW-1133">Transmembrane helix</keyword>
<evidence type="ECO:0000256" key="2">
    <source>
        <dbReference type="ARBA" id="ARBA00008789"/>
    </source>
</evidence>